<feature type="domain" description="MacB-like periplasmic core" evidence="9">
    <location>
        <begin position="18"/>
        <end position="205"/>
    </location>
</feature>
<dbReference type="GO" id="GO:0022857">
    <property type="term" value="F:transmembrane transporter activity"/>
    <property type="evidence" value="ECO:0007669"/>
    <property type="project" value="TreeGrafter"/>
</dbReference>
<comment type="similarity">
    <text evidence="6">Belongs to the ABC-4 integral membrane protein family.</text>
</comment>
<keyword evidence="4 7" id="KW-1133">Transmembrane helix</keyword>
<dbReference type="EMBL" id="LMVM01000001">
    <property type="protein sequence ID" value="PAV05868.1"/>
    <property type="molecule type" value="Genomic_DNA"/>
</dbReference>
<dbReference type="AlphaFoldDB" id="A0A2A2H913"/>
<dbReference type="InterPro" id="IPR003838">
    <property type="entry name" value="ABC3_permease_C"/>
</dbReference>
<protein>
    <recommendedName>
        <fullName evidence="12">ABC transporter permease</fullName>
    </recommendedName>
</protein>
<dbReference type="Pfam" id="PF12704">
    <property type="entry name" value="MacB_PCD"/>
    <property type="match status" value="1"/>
</dbReference>
<dbReference type="PANTHER" id="PTHR30572">
    <property type="entry name" value="MEMBRANE COMPONENT OF TRANSPORTER-RELATED"/>
    <property type="match status" value="1"/>
</dbReference>
<dbReference type="Proteomes" id="UP000217784">
    <property type="component" value="Unassembled WGS sequence"/>
</dbReference>
<dbReference type="RefSeq" id="WP_069584402.1">
    <property type="nucleotide sequence ID" value="NZ_LMVM01000001.1"/>
</dbReference>
<dbReference type="Pfam" id="PF02687">
    <property type="entry name" value="FtsX"/>
    <property type="match status" value="1"/>
</dbReference>
<comment type="subcellular location">
    <subcellularLocation>
        <location evidence="1">Cell membrane</location>
        <topology evidence="1">Multi-pass membrane protein</topology>
    </subcellularLocation>
</comment>
<dbReference type="InterPro" id="IPR025857">
    <property type="entry name" value="MacB_PCD"/>
</dbReference>
<dbReference type="OrthoDB" id="11469at2157"/>
<name>A0A2A2H913_METBR</name>
<keyword evidence="5 7" id="KW-0472">Membrane</keyword>
<dbReference type="GO" id="GO:0005886">
    <property type="term" value="C:plasma membrane"/>
    <property type="evidence" value="ECO:0007669"/>
    <property type="project" value="UniProtKB-SubCell"/>
</dbReference>
<sequence>MSIYKLSFKNFKRRKLRSALTMLGVIIGVIALVVLMGISTGMTSYMKSQTETVMGDVTIVNSSGGSGFMGSTGTNSYLNSKAVSKIKNMPQLYNFKEQTQFNSQLGNMPIVVVGTDQWDQVKMNGTPGVVISKSIVDALGYKIGSNITIENKKLTVTGISNESGYGAGIVVLSMDKALQMNDGKMSIITANTKGDPDTVKKEIESTVNGTSAITKSDYSKQIDTMMNGITMFVGAIASIALLVGVISIINIMLVNVSERTREIGVLKAIGFKNREILGSILAEAGFLGFTASVVGIIIAAILMEIVIVVFAPQFNMDNISLSQMLPLWLVAGVIAGATVLSILAGLYPAWHASRLNVVEALRYE</sequence>
<feature type="transmembrane region" description="Helical" evidence="7">
    <location>
        <begin position="276"/>
        <end position="307"/>
    </location>
</feature>
<evidence type="ECO:0008006" key="12">
    <source>
        <dbReference type="Google" id="ProtNLM"/>
    </source>
</evidence>
<feature type="domain" description="ABC3 transporter permease C-terminal" evidence="8">
    <location>
        <begin position="235"/>
        <end position="356"/>
    </location>
</feature>
<evidence type="ECO:0000256" key="5">
    <source>
        <dbReference type="ARBA" id="ARBA00023136"/>
    </source>
</evidence>
<dbReference type="InterPro" id="IPR050250">
    <property type="entry name" value="Macrolide_Exporter_MacB"/>
</dbReference>
<reference evidence="10 11" key="1">
    <citation type="journal article" date="2017" name="BMC Genomics">
        <title>Genomic analysis of methanogenic archaea reveals a shift towards energy conservation.</title>
        <authorList>
            <person name="Gilmore S.P."/>
            <person name="Henske J.K."/>
            <person name="Sexton J.A."/>
            <person name="Solomon K.V."/>
            <person name="Seppala S."/>
            <person name="Yoo J.I."/>
            <person name="Huyett L.M."/>
            <person name="Pressman A."/>
            <person name="Cogan J.Z."/>
            <person name="Kivenson V."/>
            <person name="Peng X."/>
            <person name="Tan Y."/>
            <person name="Valentine D.L."/>
            <person name="O'Malley M.A."/>
        </authorList>
    </citation>
    <scope>NUCLEOTIDE SEQUENCE [LARGE SCALE GENOMIC DNA]</scope>
    <source>
        <strain evidence="10 11">M.o.H.</strain>
    </source>
</reference>
<dbReference type="PANTHER" id="PTHR30572:SF4">
    <property type="entry name" value="ABC TRANSPORTER PERMEASE YTRF"/>
    <property type="match status" value="1"/>
</dbReference>
<evidence type="ECO:0000259" key="9">
    <source>
        <dbReference type="Pfam" id="PF12704"/>
    </source>
</evidence>
<evidence type="ECO:0000256" key="6">
    <source>
        <dbReference type="ARBA" id="ARBA00038076"/>
    </source>
</evidence>
<proteinExistence type="inferred from homology"/>
<evidence type="ECO:0000256" key="3">
    <source>
        <dbReference type="ARBA" id="ARBA00022692"/>
    </source>
</evidence>
<feature type="transmembrane region" description="Helical" evidence="7">
    <location>
        <begin position="229"/>
        <end position="256"/>
    </location>
</feature>
<evidence type="ECO:0000313" key="11">
    <source>
        <dbReference type="Proteomes" id="UP000217784"/>
    </source>
</evidence>
<keyword evidence="2" id="KW-1003">Cell membrane</keyword>
<feature type="transmembrane region" description="Helical" evidence="7">
    <location>
        <begin position="20"/>
        <end position="42"/>
    </location>
</feature>
<gene>
    <name evidence="10" type="ORF">ASJ80_13465</name>
</gene>
<keyword evidence="3 7" id="KW-0812">Transmembrane</keyword>
<organism evidence="10 11">
    <name type="scientific">Methanobacterium bryantii</name>
    <dbReference type="NCBI Taxonomy" id="2161"/>
    <lineage>
        <taxon>Archaea</taxon>
        <taxon>Methanobacteriati</taxon>
        <taxon>Methanobacteriota</taxon>
        <taxon>Methanomada group</taxon>
        <taxon>Methanobacteria</taxon>
        <taxon>Methanobacteriales</taxon>
        <taxon>Methanobacteriaceae</taxon>
        <taxon>Methanobacterium</taxon>
    </lineage>
</organism>
<evidence type="ECO:0000256" key="1">
    <source>
        <dbReference type="ARBA" id="ARBA00004651"/>
    </source>
</evidence>
<evidence type="ECO:0000256" key="4">
    <source>
        <dbReference type="ARBA" id="ARBA00022989"/>
    </source>
</evidence>
<comment type="caution">
    <text evidence="10">The sequence shown here is derived from an EMBL/GenBank/DDBJ whole genome shotgun (WGS) entry which is preliminary data.</text>
</comment>
<evidence type="ECO:0000256" key="2">
    <source>
        <dbReference type="ARBA" id="ARBA00022475"/>
    </source>
</evidence>
<accession>A0A2A2H913</accession>
<keyword evidence="11" id="KW-1185">Reference proteome</keyword>
<evidence type="ECO:0000259" key="8">
    <source>
        <dbReference type="Pfam" id="PF02687"/>
    </source>
</evidence>
<evidence type="ECO:0000313" key="10">
    <source>
        <dbReference type="EMBL" id="PAV05868.1"/>
    </source>
</evidence>
<feature type="transmembrane region" description="Helical" evidence="7">
    <location>
        <begin position="327"/>
        <end position="347"/>
    </location>
</feature>
<evidence type="ECO:0000256" key="7">
    <source>
        <dbReference type="SAM" id="Phobius"/>
    </source>
</evidence>